<keyword evidence="6" id="KW-0106">Calcium</keyword>
<name>A0ABR6HRD5_9RHOB</name>
<keyword evidence="4 8" id="KW-0732">Signal</keyword>
<dbReference type="GO" id="GO:0030600">
    <property type="term" value="F:feruloyl esterase activity"/>
    <property type="evidence" value="ECO:0007669"/>
    <property type="project" value="UniProtKB-EC"/>
</dbReference>
<gene>
    <name evidence="9" type="ORF">FHS00_002688</name>
</gene>
<evidence type="ECO:0000256" key="5">
    <source>
        <dbReference type="ARBA" id="ARBA00022801"/>
    </source>
</evidence>
<dbReference type="Proteomes" id="UP000576152">
    <property type="component" value="Unassembled WGS sequence"/>
</dbReference>
<feature type="chain" id="PRO_5045202802" evidence="8">
    <location>
        <begin position="20"/>
        <end position="529"/>
    </location>
</feature>
<keyword evidence="3" id="KW-0479">Metal-binding</keyword>
<keyword evidence="5 9" id="KW-0378">Hydrolase</keyword>
<dbReference type="InterPro" id="IPR029058">
    <property type="entry name" value="AB_hydrolase_fold"/>
</dbReference>
<evidence type="ECO:0000256" key="6">
    <source>
        <dbReference type="ARBA" id="ARBA00022837"/>
    </source>
</evidence>
<keyword evidence="2" id="KW-0719">Serine esterase</keyword>
<evidence type="ECO:0000256" key="3">
    <source>
        <dbReference type="ARBA" id="ARBA00022723"/>
    </source>
</evidence>
<dbReference type="EMBL" id="JACIBX010000010">
    <property type="protein sequence ID" value="MBB3713087.1"/>
    <property type="molecule type" value="Genomic_DNA"/>
</dbReference>
<dbReference type="PANTHER" id="PTHR33938">
    <property type="entry name" value="FERULOYL ESTERASE B-RELATED"/>
    <property type="match status" value="1"/>
</dbReference>
<keyword evidence="7" id="KW-1015">Disulfide bond</keyword>
<dbReference type="InterPro" id="IPR011118">
    <property type="entry name" value="Tannase/feruloyl_esterase"/>
</dbReference>
<protein>
    <submittedName>
        <fullName evidence="9">Feruloyl esterase</fullName>
        <ecNumber evidence="9">3.1.1.73</ecNumber>
    </submittedName>
</protein>
<dbReference type="Pfam" id="PF07519">
    <property type="entry name" value="Tannase"/>
    <property type="match status" value="1"/>
</dbReference>
<evidence type="ECO:0000256" key="4">
    <source>
        <dbReference type="ARBA" id="ARBA00022729"/>
    </source>
</evidence>
<organism evidence="9 10">
    <name type="scientific">Limimaricola variabilis</name>
    <dbReference type="NCBI Taxonomy" id="1492771"/>
    <lineage>
        <taxon>Bacteria</taxon>
        <taxon>Pseudomonadati</taxon>
        <taxon>Pseudomonadota</taxon>
        <taxon>Alphaproteobacteria</taxon>
        <taxon>Rhodobacterales</taxon>
        <taxon>Paracoccaceae</taxon>
        <taxon>Limimaricola</taxon>
    </lineage>
</organism>
<evidence type="ECO:0000256" key="2">
    <source>
        <dbReference type="ARBA" id="ARBA00022487"/>
    </source>
</evidence>
<dbReference type="RefSeq" id="WP_183474575.1">
    <property type="nucleotide sequence ID" value="NZ_JACIBX010000010.1"/>
</dbReference>
<feature type="signal peptide" evidence="8">
    <location>
        <begin position="1"/>
        <end position="19"/>
    </location>
</feature>
<keyword evidence="10" id="KW-1185">Reference proteome</keyword>
<reference evidence="9 10" key="1">
    <citation type="submission" date="2020-08" db="EMBL/GenBank/DDBJ databases">
        <title>Genomic Encyclopedia of Type Strains, Phase III (KMG-III): the genomes of soil and plant-associated and newly described type strains.</title>
        <authorList>
            <person name="Whitman W."/>
        </authorList>
    </citation>
    <scope>NUCLEOTIDE SEQUENCE [LARGE SCALE GENOMIC DNA]</scope>
    <source>
        <strain evidence="9 10">CECT 8572</strain>
    </source>
</reference>
<proteinExistence type="inferred from homology"/>
<comment type="similarity">
    <text evidence="1">Belongs to the tannase family.</text>
</comment>
<evidence type="ECO:0000256" key="1">
    <source>
        <dbReference type="ARBA" id="ARBA00006249"/>
    </source>
</evidence>
<accession>A0ABR6HRD5</accession>
<comment type="caution">
    <text evidence="9">The sequence shown here is derived from an EMBL/GenBank/DDBJ whole genome shotgun (WGS) entry which is preliminary data.</text>
</comment>
<evidence type="ECO:0000313" key="10">
    <source>
        <dbReference type="Proteomes" id="UP000576152"/>
    </source>
</evidence>
<dbReference type="EC" id="3.1.1.73" evidence="9"/>
<evidence type="ECO:0000256" key="8">
    <source>
        <dbReference type="SAM" id="SignalP"/>
    </source>
</evidence>
<dbReference type="Gene3D" id="3.40.50.1820">
    <property type="entry name" value="alpha/beta hydrolase"/>
    <property type="match status" value="1"/>
</dbReference>
<dbReference type="PANTHER" id="PTHR33938:SF15">
    <property type="entry name" value="FERULOYL ESTERASE B-RELATED"/>
    <property type="match status" value="1"/>
</dbReference>
<dbReference type="SUPFAM" id="SSF53474">
    <property type="entry name" value="alpha/beta-Hydrolases"/>
    <property type="match status" value="1"/>
</dbReference>
<sequence>MRLILIALAASAAPMALLAQETPDAARCEGLRGLAIAPEKIGLPSGGADVATAVMRSEPVTYCEVKGAIDPVDPEAPDINFQVNLPYDWNRKGLHYGGGGYNGALVTGLDPVKFNPEDAATPVERGYATWGSDSGHQSSGLDGRFLLNDEALRNYGGEQLKKTYDVAMTVIAAFYEGAAPEQVYFQGSSQGGHEAMIAVERWPNDYDGAIVIHPANPFVGLQLSGIRAAQAFYQPGAYLSPADVERLNAAVMERCDALDGAEDGLVSNIAGCQSVFDIETLRCENGAPVEGQCFGDAQIAALEVLASRTETPPLQGGAEGFSEWPIYLGADLYGLWGMGSSPEPSNPPTPVENFGLAVLADPLIRYAILQDEEAETLSFDPTQHAARITEVSEKLDAVSADLSPFVEQGGKILLMHGITDFAIPYGNTVDWYERVVAEHGEEEVRDLMRFWLVPGFGHGSGAFQMRWNSLEALEAWVEEGTPPEGLISTDAATETAGRSRPMCEYPAFARMRDGADDPDSADSFDCVVE</sequence>
<evidence type="ECO:0000256" key="7">
    <source>
        <dbReference type="ARBA" id="ARBA00023157"/>
    </source>
</evidence>
<evidence type="ECO:0000313" key="9">
    <source>
        <dbReference type="EMBL" id="MBB3713087.1"/>
    </source>
</evidence>